<dbReference type="EMBL" id="RSEB01000001">
    <property type="protein sequence ID" value="RRS01789.1"/>
    <property type="molecule type" value="Genomic_DNA"/>
</dbReference>
<feature type="transmembrane region" description="Helical" evidence="2">
    <location>
        <begin position="99"/>
        <end position="123"/>
    </location>
</feature>
<evidence type="ECO:0000256" key="2">
    <source>
        <dbReference type="SAM" id="Phobius"/>
    </source>
</evidence>
<keyword evidence="2" id="KW-1133">Transmembrane helix</keyword>
<keyword evidence="4" id="KW-1185">Reference proteome</keyword>
<feature type="compositionally biased region" description="Pro residues" evidence="1">
    <location>
        <begin position="45"/>
        <end position="56"/>
    </location>
</feature>
<feature type="region of interest" description="Disordered" evidence="1">
    <location>
        <begin position="126"/>
        <end position="146"/>
    </location>
</feature>
<accession>A0A426V4E4</accession>
<feature type="compositionally biased region" description="Low complexity" evidence="1">
    <location>
        <begin position="137"/>
        <end position="146"/>
    </location>
</feature>
<comment type="caution">
    <text evidence="3">The sequence shown here is derived from an EMBL/GenBank/DDBJ whole genome shotgun (WGS) entry which is preliminary data.</text>
</comment>
<name>A0A426V4E4_9ACTN</name>
<protein>
    <submittedName>
        <fullName evidence="3">Uncharacterized protein</fullName>
    </submittedName>
</protein>
<dbReference type="Proteomes" id="UP000277256">
    <property type="component" value="Unassembled WGS sequence"/>
</dbReference>
<keyword evidence="2" id="KW-0472">Membrane</keyword>
<sequence length="347" mass="35693">MTYPPPNPYDPNQAPAPGQPSQPPFGQPAQPGFGAPGQPGGYSVPPQPGAYGPPPGDGSIPPQTGAYGQPQQPGFPPPPGAPYGAPPIPPPSGGGGNGLLAKILGGVGALVIGIIIVVVRVLANGSDSNDSANDPVTDAATDTTDTSTLSEEAAEQAEAAEVGDCLTDSVVNVEDLVVPCDDPTAFWTITKVSDDSGAAVTIMGDLEDVSVVSTVCGSEYLGWTPGELWLNYQVIYTESIEGIGGPVDYLYCIEAIDKEDAEGGRPVTPDVGDCTDGSTLRTFDCSNSLALYVVDAIETYDPPIDELEFDYQTALDGCPNSDYYATPVTGGDAILPQVYLAYCSSDN</sequence>
<gene>
    <name evidence="3" type="ORF">EIW28_03255</name>
</gene>
<dbReference type="OrthoDB" id="5190081at2"/>
<organism evidence="3 4">
    <name type="scientific">Glycomyces terrestris</name>
    <dbReference type="NCBI Taxonomy" id="2493553"/>
    <lineage>
        <taxon>Bacteria</taxon>
        <taxon>Bacillati</taxon>
        <taxon>Actinomycetota</taxon>
        <taxon>Actinomycetes</taxon>
        <taxon>Glycomycetales</taxon>
        <taxon>Glycomycetaceae</taxon>
        <taxon>Glycomyces</taxon>
    </lineage>
</organism>
<feature type="compositionally biased region" description="Pro residues" evidence="1">
    <location>
        <begin position="17"/>
        <end position="26"/>
    </location>
</feature>
<evidence type="ECO:0000256" key="1">
    <source>
        <dbReference type="SAM" id="MobiDB-lite"/>
    </source>
</evidence>
<keyword evidence="2" id="KW-0812">Transmembrane</keyword>
<evidence type="ECO:0000313" key="4">
    <source>
        <dbReference type="Proteomes" id="UP000277256"/>
    </source>
</evidence>
<proteinExistence type="predicted"/>
<evidence type="ECO:0000313" key="3">
    <source>
        <dbReference type="EMBL" id="RRS01789.1"/>
    </source>
</evidence>
<feature type="compositionally biased region" description="Pro residues" evidence="1">
    <location>
        <begin position="73"/>
        <end position="91"/>
    </location>
</feature>
<dbReference type="RefSeq" id="WP_125246266.1">
    <property type="nucleotide sequence ID" value="NZ_RSEB01000001.1"/>
</dbReference>
<feature type="region of interest" description="Disordered" evidence="1">
    <location>
        <begin position="1"/>
        <end position="91"/>
    </location>
</feature>
<reference evidence="3 4" key="1">
    <citation type="submission" date="2018-12" db="EMBL/GenBank/DDBJ databases">
        <title>Glycomyces sp. YIM 121974 draft genome.</title>
        <authorList>
            <person name="Li Q."/>
        </authorList>
    </citation>
    <scope>NUCLEOTIDE SEQUENCE [LARGE SCALE GENOMIC DNA]</scope>
    <source>
        <strain evidence="3 4">YIM 121974</strain>
    </source>
</reference>
<dbReference type="AlphaFoldDB" id="A0A426V4E4"/>